<keyword evidence="9" id="KW-1185">Reference proteome</keyword>
<keyword evidence="3" id="KW-1003">Cell membrane</keyword>
<comment type="similarity">
    <text evidence="2">Belongs to the UPF0324 family.</text>
</comment>
<feature type="transmembrane region" description="Helical" evidence="7">
    <location>
        <begin position="112"/>
        <end position="130"/>
    </location>
</feature>
<comment type="caution">
    <text evidence="8">The sequence shown here is derived from an EMBL/GenBank/DDBJ whole genome shotgun (WGS) entry which is preliminary data.</text>
</comment>
<accession>A0ABQ5MTF2</accession>
<keyword evidence="5 7" id="KW-1133">Transmembrane helix</keyword>
<evidence type="ECO:0000313" key="8">
    <source>
        <dbReference type="EMBL" id="GLB67271.1"/>
    </source>
</evidence>
<evidence type="ECO:0000256" key="7">
    <source>
        <dbReference type="SAM" id="Phobius"/>
    </source>
</evidence>
<proteinExistence type="inferred from homology"/>
<feature type="transmembrane region" description="Helical" evidence="7">
    <location>
        <begin position="142"/>
        <end position="162"/>
    </location>
</feature>
<protein>
    <recommendedName>
        <fullName evidence="10">Sulfate exporter family transporter</fullName>
    </recommendedName>
</protein>
<evidence type="ECO:0000256" key="1">
    <source>
        <dbReference type="ARBA" id="ARBA00004651"/>
    </source>
</evidence>
<feature type="transmembrane region" description="Helical" evidence="7">
    <location>
        <begin position="174"/>
        <end position="195"/>
    </location>
</feature>
<keyword evidence="6 7" id="KW-0472">Membrane</keyword>
<evidence type="ECO:0000256" key="5">
    <source>
        <dbReference type="ARBA" id="ARBA00022989"/>
    </source>
</evidence>
<dbReference type="PANTHER" id="PTHR30106:SF2">
    <property type="entry name" value="UPF0324 INNER MEMBRANE PROTEIN YEIH"/>
    <property type="match status" value="1"/>
</dbReference>
<evidence type="ECO:0000256" key="3">
    <source>
        <dbReference type="ARBA" id="ARBA00022475"/>
    </source>
</evidence>
<evidence type="ECO:0000313" key="9">
    <source>
        <dbReference type="Proteomes" id="UP001209654"/>
    </source>
</evidence>
<evidence type="ECO:0000256" key="2">
    <source>
        <dbReference type="ARBA" id="ARBA00007977"/>
    </source>
</evidence>
<evidence type="ECO:0008006" key="10">
    <source>
        <dbReference type="Google" id="ProtNLM"/>
    </source>
</evidence>
<feature type="transmembrane region" description="Helical" evidence="7">
    <location>
        <begin position="322"/>
        <end position="347"/>
    </location>
</feature>
<dbReference type="PANTHER" id="PTHR30106">
    <property type="entry name" value="INNER MEMBRANE PROTEIN YEIH-RELATED"/>
    <property type="match status" value="1"/>
</dbReference>
<gene>
    <name evidence="8" type="ORF">AHIS1636_17110</name>
</gene>
<name>A0ABQ5MTF2_9MICC</name>
<organism evidence="8 9">
    <name type="scientific">Arthrobacter mangrovi</name>
    <dbReference type="NCBI Taxonomy" id="2966350"/>
    <lineage>
        <taxon>Bacteria</taxon>
        <taxon>Bacillati</taxon>
        <taxon>Actinomycetota</taxon>
        <taxon>Actinomycetes</taxon>
        <taxon>Micrococcales</taxon>
        <taxon>Micrococcaceae</taxon>
        <taxon>Arthrobacter</taxon>
    </lineage>
</organism>
<keyword evidence="4 7" id="KW-0812">Transmembrane</keyword>
<feature type="transmembrane region" description="Helical" evidence="7">
    <location>
        <begin position="292"/>
        <end position="310"/>
    </location>
</feature>
<comment type="subcellular location">
    <subcellularLocation>
        <location evidence="1">Cell membrane</location>
        <topology evidence="1">Multi-pass membrane protein</topology>
    </subcellularLocation>
</comment>
<evidence type="ECO:0000256" key="4">
    <source>
        <dbReference type="ARBA" id="ARBA00022692"/>
    </source>
</evidence>
<feature type="transmembrane region" description="Helical" evidence="7">
    <location>
        <begin position="226"/>
        <end position="252"/>
    </location>
</feature>
<dbReference type="Pfam" id="PF03601">
    <property type="entry name" value="Cons_hypoth698"/>
    <property type="match status" value="1"/>
</dbReference>
<feature type="transmembrane region" description="Helical" evidence="7">
    <location>
        <begin position="23"/>
        <end position="43"/>
    </location>
</feature>
<feature type="transmembrane region" description="Helical" evidence="7">
    <location>
        <begin position="264"/>
        <end position="286"/>
    </location>
</feature>
<sequence>MPETSSVPSDPVPRAAERGAGRWLPLLPGLLLAVAAAAAAYAAHLLLPAVPAMSFAVVLGVLVANLPGLRAAAGGTARPGLAFSARTLLRTGIVLLGLKLSLGALAQLGVGGLLLIAGVVAAAFAGTYLLARAFRLGGDQPLLLAAGFSICGVSAIGAVAAARGSRGQDVAVPVALVTLCGSLAIAVLPAIMVAADLPAELFGVWVGSSVHDVGQVVATAQTAGTVALAAAVVVKLARVLLLAPIVAGVAWHRRSTAQDAGRPPLVPLFIAGFAAMVLLGSSGWLPPDVLDAAAMLQDWLLAMALFGLGTGIRVRELARGSVASLAVALLAWLLIAALGLGAARLIVG</sequence>
<reference evidence="8 9" key="1">
    <citation type="journal article" date="2023" name="Int. J. Syst. Evol. Microbiol.">
        <title>Arthrobacter mangrovi sp. nov., an actinobacterium isolated from the rhizosphere of a mangrove.</title>
        <authorList>
            <person name="Hamada M."/>
            <person name="Saitou S."/>
            <person name="Enomoto N."/>
            <person name="Nanri K."/>
            <person name="Hidaka K."/>
            <person name="Miura T."/>
            <person name="Tamura T."/>
        </authorList>
    </citation>
    <scope>NUCLEOTIDE SEQUENCE [LARGE SCALE GENOMIC DNA]</scope>
    <source>
        <strain evidence="8 9">NBRC 112813</strain>
    </source>
</reference>
<dbReference type="Proteomes" id="UP001209654">
    <property type="component" value="Unassembled WGS sequence"/>
</dbReference>
<dbReference type="InterPro" id="IPR018383">
    <property type="entry name" value="UPF0324_pro"/>
</dbReference>
<evidence type="ECO:0000256" key="6">
    <source>
        <dbReference type="ARBA" id="ARBA00023136"/>
    </source>
</evidence>
<dbReference type="EMBL" id="BRVS01000007">
    <property type="protein sequence ID" value="GLB67271.1"/>
    <property type="molecule type" value="Genomic_DNA"/>
</dbReference>
<feature type="transmembrane region" description="Helical" evidence="7">
    <location>
        <begin position="49"/>
        <end position="66"/>
    </location>
</feature>